<feature type="domain" description="Membrane transport protein MMPL" evidence="9">
    <location>
        <begin position="47"/>
        <end position="355"/>
    </location>
</feature>
<dbReference type="OrthoDB" id="7051771at2"/>
<feature type="transmembrane region" description="Helical" evidence="8">
    <location>
        <begin position="383"/>
        <end position="404"/>
    </location>
</feature>
<keyword evidence="3" id="KW-1003">Cell membrane</keyword>
<dbReference type="InterPro" id="IPR050545">
    <property type="entry name" value="Mycobact_MmpL"/>
</dbReference>
<evidence type="ECO:0000256" key="8">
    <source>
        <dbReference type="SAM" id="Phobius"/>
    </source>
</evidence>
<feature type="region of interest" description="Disordered" evidence="7">
    <location>
        <begin position="725"/>
        <end position="862"/>
    </location>
</feature>
<feature type="compositionally biased region" description="Gly residues" evidence="7">
    <location>
        <begin position="728"/>
        <end position="737"/>
    </location>
</feature>
<name>A0A1S1R7Y0_9ACTN</name>
<comment type="subcellular location">
    <subcellularLocation>
        <location evidence="1">Cell membrane</location>
        <topology evidence="1">Multi-pass membrane protein</topology>
    </subcellularLocation>
</comment>
<evidence type="ECO:0000256" key="4">
    <source>
        <dbReference type="ARBA" id="ARBA00022692"/>
    </source>
</evidence>
<feature type="transmembrane region" description="Helical" evidence="8">
    <location>
        <begin position="560"/>
        <end position="580"/>
    </location>
</feature>
<dbReference type="PANTHER" id="PTHR33406">
    <property type="entry name" value="MEMBRANE PROTEIN MJ1562-RELATED"/>
    <property type="match status" value="1"/>
</dbReference>
<dbReference type="Proteomes" id="UP000179769">
    <property type="component" value="Unassembled WGS sequence"/>
</dbReference>
<feature type="transmembrane region" description="Helical" evidence="8">
    <location>
        <begin position="595"/>
        <end position="617"/>
    </location>
</feature>
<dbReference type="AlphaFoldDB" id="A0A1S1R7Y0"/>
<gene>
    <name evidence="10" type="ORF">BBK14_10570</name>
</gene>
<comment type="caution">
    <text evidence="10">The sequence shown here is derived from an EMBL/GenBank/DDBJ whole genome shotgun (WGS) entry which is preliminary data.</text>
</comment>
<evidence type="ECO:0000259" key="9">
    <source>
        <dbReference type="Pfam" id="PF03176"/>
    </source>
</evidence>
<evidence type="ECO:0000313" key="11">
    <source>
        <dbReference type="Proteomes" id="UP000179769"/>
    </source>
</evidence>
<evidence type="ECO:0000256" key="6">
    <source>
        <dbReference type="ARBA" id="ARBA00023136"/>
    </source>
</evidence>
<proteinExistence type="inferred from homology"/>
<dbReference type="EMBL" id="MAXA01000036">
    <property type="protein sequence ID" value="OHV43073.1"/>
    <property type="molecule type" value="Genomic_DNA"/>
</dbReference>
<feature type="transmembrane region" description="Helical" evidence="8">
    <location>
        <begin position="638"/>
        <end position="660"/>
    </location>
</feature>
<feature type="transmembrane region" description="Helical" evidence="8">
    <location>
        <begin position="221"/>
        <end position="243"/>
    </location>
</feature>
<dbReference type="SUPFAM" id="SSF82866">
    <property type="entry name" value="Multidrug efflux transporter AcrB transmembrane domain"/>
    <property type="match status" value="2"/>
</dbReference>
<organism evidence="10 11">
    <name type="scientific">Parafrankia soli</name>
    <dbReference type="NCBI Taxonomy" id="2599596"/>
    <lineage>
        <taxon>Bacteria</taxon>
        <taxon>Bacillati</taxon>
        <taxon>Actinomycetota</taxon>
        <taxon>Actinomycetes</taxon>
        <taxon>Frankiales</taxon>
        <taxon>Frankiaceae</taxon>
        <taxon>Parafrankia</taxon>
    </lineage>
</organism>
<reference evidence="11" key="1">
    <citation type="submission" date="2016-07" db="EMBL/GenBank/DDBJ databases">
        <title>Frankia sp. NRRL B-16219 Genome sequencing.</title>
        <authorList>
            <person name="Ghodhbane-Gtari F."/>
            <person name="Swanson E."/>
            <person name="Gueddou A."/>
            <person name="Louati M."/>
            <person name="Nouioui I."/>
            <person name="Hezbri K."/>
            <person name="Abebe-Akele F."/>
            <person name="Simpson S."/>
            <person name="Morris K."/>
            <person name="Thomas K."/>
            <person name="Gtari M."/>
            <person name="Tisa L.S."/>
        </authorList>
    </citation>
    <scope>NUCLEOTIDE SEQUENCE [LARGE SCALE GENOMIC DNA]</scope>
    <source>
        <strain evidence="11">NRRL B-16219</strain>
    </source>
</reference>
<dbReference type="GO" id="GO:0005886">
    <property type="term" value="C:plasma membrane"/>
    <property type="evidence" value="ECO:0007669"/>
    <property type="project" value="UniProtKB-SubCell"/>
</dbReference>
<protein>
    <recommendedName>
        <fullName evidence="9">Membrane transport protein MMPL domain-containing protein</fullName>
    </recommendedName>
</protein>
<evidence type="ECO:0000313" key="10">
    <source>
        <dbReference type="EMBL" id="OHV43073.1"/>
    </source>
</evidence>
<feature type="transmembrane region" description="Helical" evidence="8">
    <location>
        <begin position="529"/>
        <end position="548"/>
    </location>
</feature>
<evidence type="ECO:0000256" key="5">
    <source>
        <dbReference type="ARBA" id="ARBA00022989"/>
    </source>
</evidence>
<keyword evidence="11" id="KW-1185">Reference proteome</keyword>
<feature type="transmembrane region" description="Helical" evidence="8">
    <location>
        <begin position="296"/>
        <end position="321"/>
    </location>
</feature>
<comment type="similarity">
    <text evidence="2">Belongs to the resistance-nodulation-cell division (RND) (TC 2.A.6) family. MmpL subfamily.</text>
</comment>
<evidence type="ECO:0000256" key="3">
    <source>
        <dbReference type="ARBA" id="ARBA00022475"/>
    </source>
</evidence>
<feature type="compositionally biased region" description="Gly residues" evidence="7">
    <location>
        <begin position="746"/>
        <end position="764"/>
    </location>
</feature>
<feature type="compositionally biased region" description="Low complexity" evidence="7">
    <location>
        <begin position="820"/>
        <end position="841"/>
    </location>
</feature>
<dbReference type="InterPro" id="IPR004869">
    <property type="entry name" value="MMPL_dom"/>
</dbReference>
<feature type="transmembrane region" description="Helical" evidence="8">
    <location>
        <begin position="264"/>
        <end position="284"/>
    </location>
</feature>
<dbReference type="RefSeq" id="WP_071060034.1">
    <property type="nucleotide sequence ID" value="NZ_MAXA01000036.1"/>
</dbReference>
<dbReference type="Pfam" id="PF03176">
    <property type="entry name" value="MMPL"/>
    <property type="match status" value="2"/>
</dbReference>
<feature type="transmembrane region" description="Helical" evidence="8">
    <location>
        <begin position="196"/>
        <end position="215"/>
    </location>
</feature>
<accession>A0A1S1R7Y0</accession>
<keyword evidence="4 8" id="KW-0812">Transmembrane</keyword>
<evidence type="ECO:0000256" key="7">
    <source>
        <dbReference type="SAM" id="MobiDB-lite"/>
    </source>
</evidence>
<dbReference type="Gene3D" id="1.20.1640.10">
    <property type="entry name" value="Multidrug efflux transporter AcrB transmembrane domain"/>
    <property type="match status" value="2"/>
</dbReference>
<feature type="transmembrane region" description="Helical" evidence="8">
    <location>
        <begin position="171"/>
        <end position="189"/>
    </location>
</feature>
<dbReference type="PANTHER" id="PTHR33406:SF11">
    <property type="entry name" value="MEMBRANE PROTEIN SCO6666-RELATED"/>
    <property type="match status" value="1"/>
</dbReference>
<keyword evidence="5 8" id="KW-1133">Transmembrane helix</keyword>
<evidence type="ECO:0000256" key="2">
    <source>
        <dbReference type="ARBA" id="ARBA00010157"/>
    </source>
</evidence>
<evidence type="ECO:0000256" key="1">
    <source>
        <dbReference type="ARBA" id="ARBA00004651"/>
    </source>
</evidence>
<keyword evidence="6 8" id="KW-0472">Membrane</keyword>
<feature type="transmembrane region" description="Helical" evidence="8">
    <location>
        <begin position="672"/>
        <end position="697"/>
    </location>
</feature>
<sequence>MSRLLYRIGAAAATRPWRVVGIWLAVLVAALGLAAGSGGQPRDDYDAPGTASQVGTDLLRQSFPTLAGADARVVLHGTNKAQLDPAILASVGARLGKVPSAIVASPPELSRDGDTALFTVHYSKPVTQLGGRDALDAVYAAAAPASDAGLQVEIGGQISENLQSVDGRAEAIGVGVALLILLIAFGSVIAAGVPIAVAMIGLGVGASGITLIAATTTVSTIAPTLASMVGIGVGIDYALLLVTRHVEGLRSGLSVAEAAGRANATAGMSVVFAGLTVIVSLTGLRLVGLNTYVTTAFTTASVVIAVVAVAVTLVPALCGLADLRVLRRRAHAELFVARSTRPAGIGSAPGADSGTGSDATPAKPKRTLTARWAASIGARPRPWALAALIFLLALGAPVLTMRTWPQDAGSAPTDVTQRRAYDLISAEYGPGENGPLLLAVDLRQLPAPELPGLVAKVAAVPGVTAVEPPVIAPSGEAAVISVVPTTGPSDKAASDLVARLRADVLPPGVSITGTTAIFVDLSRLLSERLWWVVGFVVGMSVLLLTVVFRSPVVAIKAAVMNLLSIAAAYGVVTAVFQWGWGTDLLGLPHSVPMSSWLPVLMFTVLFGLSMDYEVFLLSRIREDWVATGDPHGSIVRGLASTGRVITSAALIMIAVFSGFALDPDVTVKMVGVGMAVAVLVDATVIRMVLVPATMALLGRANWWLPRWVDVLLPRVDIHGERFASATTGLGGASGSGSTGPSRSGPNGSGGSGGSGNSGGPGGRPGRSAKSDKLAAGGGSTALGTAVTPSKSESSRKAGPARERATARETATDGGDDGDGPTDPGTTDHLQGSSGSAMAGSGIPAQVSSEPVDPGVKGRELQR</sequence>
<feature type="compositionally biased region" description="Basic and acidic residues" evidence="7">
    <location>
        <begin position="792"/>
        <end position="810"/>
    </location>
</feature>
<feature type="domain" description="Membrane transport protein MMPL" evidence="9">
    <location>
        <begin position="466"/>
        <end position="704"/>
    </location>
</feature>